<dbReference type="RefSeq" id="WP_195191172.1">
    <property type="nucleotide sequence ID" value="NZ_JADMUL010000011.1"/>
</dbReference>
<reference evidence="1" key="1">
    <citation type="submission" date="2023-01" db="EMBL/GenBank/DDBJ databases">
        <title>Human gut microbiome strain richness.</title>
        <authorList>
            <person name="Chen-Liaw A."/>
        </authorList>
    </citation>
    <scope>NUCLEOTIDE SEQUENCE</scope>
    <source>
        <strain evidence="1">D55st1_G4_D55t1_190419</strain>
    </source>
</reference>
<protein>
    <submittedName>
        <fullName evidence="1">Uncharacterized protein</fullName>
    </submittedName>
</protein>
<sequence>MKEEPVELDAFKNMKIHYSGWNHSGKAEVENKIQYTGNDETIIDFIDSISYKIQPNKNLSNGDSITVKVVYTKDLYKLANVEFKSEQKKFKVHGLEENEREVITNTETVETEEGNEEKKTTQSYVYDGVEIPVSWNLTEEEKQQYIAYMKGIQNDTQMDESGVQENWMQGESEQVTKRKDADFFVKDYLDNAVSCYEDAFAYGNTSSQKFKIEPIIEKEQMIGYRCIFKEE</sequence>
<proteinExistence type="predicted"/>
<evidence type="ECO:0000313" key="1">
    <source>
        <dbReference type="EMBL" id="MDC0827998.1"/>
    </source>
</evidence>
<evidence type="ECO:0000313" key="2">
    <source>
        <dbReference type="Proteomes" id="UP001220658"/>
    </source>
</evidence>
<comment type="caution">
    <text evidence="1">The sequence shown here is derived from an EMBL/GenBank/DDBJ whole genome shotgun (WGS) entry which is preliminary data.</text>
</comment>
<gene>
    <name evidence="1" type="ORF">POG00_04650</name>
</gene>
<accession>A0AAW6FPU0</accession>
<organism evidence="1 2">
    <name type="scientific">Faecalitalea cylindroides</name>
    <dbReference type="NCBI Taxonomy" id="39483"/>
    <lineage>
        <taxon>Bacteria</taxon>
        <taxon>Bacillati</taxon>
        <taxon>Bacillota</taxon>
        <taxon>Erysipelotrichia</taxon>
        <taxon>Erysipelotrichales</taxon>
        <taxon>Erysipelotrichaceae</taxon>
        <taxon>Faecalitalea</taxon>
    </lineage>
</organism>
<dbReference type="EMBL" id="JAQNCK010000009">
    <property type="protein sequence ID" value="MDC0827998.1"/>
    <property type="molecule type" value="Genomic_DNA"/>
</dbReference>
<name>A0AAW6FPU0_9FIRM</name>
<dbReference type="AlphaFoldDB" id="A0AAW6FPU0"/>
<dbReference type="Proteomes" id="UP001220658">
    <property type="component" value="Unassembled WGS sequence"/>
</dbReference>